<protein>
    <submittedName>
        <fullName evidence="1">Uncharacterized protein</fullName>
    </submittedName>
</protein>
<gene>
    <name evidence="1" type="ORF">DM02DRAFT_610964</name>
</gene>
<reference evidence="1 2" key="1">
    <citation type="journal article" date="2018" name="Sci. Rep.">
        <title>Comparative genomics provides insights into the lifestyle and reveals functional heterogeneity of dark septate endophytic fungi.</title>
        <authorList>
            <person name="Knapp D.G."/>
            <person name="Nemeth J.B."/>
            <person name="Barry K."/>
            <person name="Hainaut M."/>
            <person name="Henrissat B."/>
            <person name="Johnson J."/>
            <person name="Kuo A."/>
            <person name="Lim J.H.P."/>
            <person name="Lipzen A."/>
            <person name="Nolan M."/>
            <person name="Ohm R.A."/>
            <person name="Tamas L."/>
            <person name="Grigoriev I.V."/>
            <person name="Spatafora J.W."/>
            <person name="Nagy L.G."/>
            <person name="Kovacs G.M."/>
        </authorList>
    </citation>
    <scope>NUCLEOTIDE SEQUENCE [LARGE SCALE GENOMIC DNA]</scope>
    <source>
        <strain evidence="1 2">DSE2036</strain>
    </source>
</reference>
<name>A0A2V1E447_9PLEO</name>
<evidence type="ECO:0000313" key="2">
    <source>
        <dbReference type="Proteomes" id="UP000244855"/>
    </source>
</evidence>
<dbReference type="AlphaFoldDB" id="A0A2V1E447"/>
<accession>A0A2V1E447</accession>
<keyword evidence="2" id="KW-1185">Reference proteome</keyword>
<dbReference type="Proteomes" id="UP000244855">
    <property type="component" value="Unassembled WGS sequence"/>
</dbReference>
<sequence>MTFVFGKSHSIRLIVGAPGSRSLFPLLYLPNLKPHSYFLNLKTLHVSHSKLIADDVRT</sequence>
<organism evidence="1 2">
    <name type="scientific">Periconia macrospinosa</name>
    <dbReference type="NCBI Taxonomy" id="97972"/>
    <lineage>
        <taxon>Eukaryota</taxon>
        <taxon>Fungi</taxon>
        <taxon>Dikarya</taxon>
        <taxon>Ascomycota</taxon>
        <taxon>Pezizomycotina</taxon>
        <taxon>Dothideomycetes</taxon>
        <taxon>Pleosporomycetidae</taxon>
        <taxon>Pleosporales</taxon>
        <taxon>Massarineae</taxon>
        <taxon>Periconiaceae</taxon>
        <taxon>Periconia</taxon>
    </lineage>
</organism>
<evidence type="ECO:0000313" key="1">
    <source>
        <dbReference type="EMBL" id="PVI05096.1"/>
    </source>
</evidence>
<proteinExistence type="predicted"/>
<dbReference type="EMBL" id="KZ805316">
    <property type="protein sequence ID" value="PVI05096.1"/>
    <property type="molecule type" value="Genomic_DNA"/>
</dbReference>